<proteinExistence type="predicted"/>
<protein>
    <recommendedName>
        <fullName evidence="5">Leucine-rich repeat-containing protein 20</fullName>
    </recommendedName>
</protein>
<dbReference type="Gene3D" id="3.80.10.10">
    <property type="entry name" value="Ribonuclease Inhibitor"/>
    <property type="match status" value="1"/>
</dbReference>
<reference evidence="3" key="1">
    <citation type="submission" date="2020-11" db="EMBL/GenBank/DDBJ databases">
        <authorList>
            <person name="Tran Van P."/>
        </authorList>
    </citation>
    <scope>NUCLEOTIDE SEQUENCE</scope>
</reference>
<evidence type="ECO:0000313" key="3">
    <source>
        <dbReference type="EMBL" id="CAD7277946.1"/>
    </source>
</evidence>
<keyword evidence="1" id="KW-0433">Leucine-rich repeat</keyword>
<dbReference type="InterPro" id="IPR050216">
    <property type="entry name" value="LRR_domain-containing"/>
</dbReference>
<dbReference type="GO" id="GO:0005737">
    <property type="term" value="C:cytoplasm"/>
    <property type="evidence" value="ECO:0007669"/>
    <property type="project" value="TreeGrafter"/>
</dbReference>
<dbReference type="EMBL" id="OA883105">
    <property type="protein sequence ID" value="CAD7277946.1"/>
    <property type="molecule type" value="Genomic_DNA"/>
</dbReference>
<evidence type="ECO:0000256" key="2">
    <source>
        <dbReference type="ARBA" id="ARBA00022737"/>
    </source>
</evidence>
<gene>
    <name evidence="3" type="ORF">NMOB1V02_LOCUS5663</name>
</gene>
<dbReference type="InterPro" id="IPR032675">
    <property type="entry name" value="LRR_dom_sf"/>
</dbReference>
<dbReference type="SUPFAM" id="SSF52075">
    <property type="entry name" value="Outer arm dynein light chain 1"/>
    <property type="match status" value="1"/>
</dbReference>
<keyword evidence="2" id="KW-0677">Repeat</keyword>
<dbReference type="EMBL" id="CAJPEX010001068">
    <property type="protein sequence ID" value="CAG0918098.1"/>
    <property type="molecule type" value="Genomic_DNA"/>
</dbReference>
<sequence>MGDGVVRVIERSRIAEETGILDLSDCQLMQVPDAIYHLMRNLRLIQVNLARNVIAKLPPKFPLKFSLITKLDMSQNKIRTLPDEFMECSELTTLDVSHNCFTYLPSCIFKLPSLRRLKANNNYITDIDTERLARKPLLVEIDLRENPISSTSRRALEAASAPERICRLPIAFWISQ</sequence>
<accession>A0A7R9GCW9</accession>
<name>A0A7R9GCW9_9CRUS</name>
<keyword evidence="4" id="KW-1185">Reference proteome</keyword>
<evidence type="ECO:0000313" key="4">
    <source>
        <dbReference type="Proteomes" id="UP000678499"/>
    </source>
</evidence>
<dbReference type="Proteomes" id="UP000678499">
    <property type="component" value="Unassembled WGS sequence"/>
</dbReference>
<dbReference type="PANTHER" id="PTHR48051:SF1">
    <property type="entry name" value="RAS SUPPRESSOR PROTEIN 1"/>
    <property type="match status" value="1"/>
</dbReference>
<dbReference type="PANTHER" id="PTHR48051">
    <property type="match status" value="1"/>
</dbReference>
<dbReference type="InterPro" id="IPR001611">
    <property type="entry name" value="Leu-rich_rpt"/>
</dbReference>
<dbReference type="AlphaFoldDB" id="A0A7R9GCW9"/>
<organism evidence="3">
    <name type="scientific">Notodromas monacha</name>
    <dbReference type="NCBI Taxonomy" id="399045"/>
    <lineage>
        <taxon>Eukaryota</taxon>
        <taxon>Metazoa</taxon>
        <taxon>Ecdysozoa</taxon>
        <taxon>Arthropoda</taxon>
        <taxon>Crustacea</taxon>
        <taxon>Oligostraca</taxon>
        <taxon>Ostracoda</taxon>
        <taxon>Podocopa</taxon>
        <taxon>Podocopida</taxon>
        <taxon>Cypridocopina</taxon>
        <taxon>Cypridoidea</taxon>
        <taxon>Cyprididae</taxon>
        <taxon>Notodromas</taxon>
    </lineage>
</organism>
<dbReference type="OrthoDB" id="1060944at2759"/>
<dbReference type="Pfam" id="PF13855">
    <property type="entry name" value="LRR_8"/>
    <property type="match status" value="1"/>
</dbReference>
<evidence type="ECO:0008006" key="5">
    <source>
        <dbReference type="Google" id="ProtNLM"/>
    </source>
</evidence>
<evidence type="ECO:0000256" key="1">
    <source>
        <dbReference type="ARBA" id="ARBA00022614"/>
    </source>
</evidence>